<dbReference type="AlphaFoldDB" id="A0A7H0H286"/>
<dbReference type="SUPFAM" id="SSF53822">
    <property type="entry name" value="Periplasmic binding protein-like I"/>
    <property type="match status" value="1"/>
</dbReference>
<evidence type="ECO:0000313" key="5">
    <source>
        <dbReference type="EMBL" id="QNP54652.1"/>
    </source>
</evidence>
<proteinExistence type="predicted"/>
<dbReference type="PROSITE" id="PS50932">
    <property type="entry name" value="HTH_LACI_2"/>
    <property type="match status" value="1"/>
</dbReference>
<dbReference type="PANTHER" id="PTHR30146">
    <property type="entry name" value="LACI-RELATED TRANSCRIPTIONAL REPRESSOR"/>
    <property type="match status" value="1"/>
</dbReference>
<feature type="domain" description="HTH lacI-type" evidence="4">
    <location>
        <begin position="9"/>
        <end position="62"/>
    </location>
</feature>
<dbReference type="CDD" id="cd01392">
    <property type="entry name" value="HTH_LacI"/>
    <property type="match status" value="1"/>
</dbReference>
<evidence type="ECO:0000313" key="6">
    <source>
        <dbReference type="Proteomes" id="UP000516117"/>
    </source>
</evidence>
<name>A0A7H0H286_9ACTN</name>
<evidence type="ECO:0000256" key="2">
    <source>
        <dbReference type="ARBA" id="ARBA00023125"/>
    </source>
</evidence>
<organism evidence="5 6">
    <name type="scientific">Tessaracoccus defluvii</name>
    <dbReference type="NCBI Taxonomy" id="1285901"/>
    <lineage>
        <taxon>Bacteria</taxon>
        <taxon>Bacillati</taxon>
        <taxon>Actinomycetota</taxon>
        <taxon>Actinomycetes</taxon>
        <taxon>Propionibacteriales</taxon>
        <taxon>Propionibacteriaceae</taxon>
        <taxon>Tessaracoccus</taxon>
    </lineage>
</organism>
<dbReference type="Pfam" id="PF13377">
    <property type="entry name" value="Peripla_BP_3"/>
    <property type="match status" value="1"/>
</dbReference>
<dbReference type="RefSeq" id="WP_187719790.1">
    <property type="nucleotide sequence ID" value="NZ_BAABBL010000008.1"/>
</dbReference>
<dbReference type="GO" id="GO:0003700">
    <property type="term" value="F:DNA-binding transcription factor activity"/>
    <property type="evidence" value="ECO:0007669"/>
    <property type="project" value="TreeGrafter"/>
</dbReference>
<keyword evidence="1" id="KW-0805">Transcription regulation</keyword>
<dbReference type="SMART" id="SM00354">
    <property type="entry name" value="HTH_LACI"/>
    <property type="match status" value="1"/>
</dbReference>
<keyword evidence="6" id="KW-1185">Reference proteome</keyword>
<dbReference type="GO" id="GO:0000976">
    <property type="term" value="F:transcription cis-regulatory region binding"/>
    <property type="evidence" value="ECO:0007669"/>
    <property type="project" value="TreeGrafter"/>
</dbReference>
<sequence length="342" mass="36939">MVHQKRRQASMADVGRLARVSAQTVSRYFNDGYVSDDARERITAAVAELGYRQNALPRNLRRARTDSIGYANIGPLNYGGASILTGLSRAARAAGQSLLTTQLDIDPTAPESTEEVRHALETFLSLRVDGIIVGTPFEWLNDVLEAVERVVPVVGIAERLGTNGHPWSGASCSAGRLAVEHLASLGHRRILHLGGPQETNEARERHRGYRETMERLGLIPLPPRHATAWTAQAGYDAAAGINPAEFTAVFAANDLLALGLTSRLRTLGLTCPDDFSVVGVDDSPDVDFYSPPLTTVRIDFERLGELACAQLLHRIDAGGPEEPIGVDVDLRVRASTALPTVP</sequence>
<evidence type="ECO:0000256" key="3">
    <source>
        <dbReference type="ARBA" id="ARBA00023163"/>
    </source>
</evidence>
<evidence type="ECO:0000256" key="1">
    <source>
        <dbReference type="ARBA" id="ARBA00023015"/>
    </source>
</evidence>
<dbReference type="CDD" id="cd01574">
    <property type="entry name" value="PBP1_LacI"/>
    <property type="match status" value="1"/>
</dbReference>
<protein>
    <submittedName>
        <fullName evidence="5">LacI family DNA-binding transcriptional regulator</fullName>
    </submittedName>
</protein>
<dbReference type="InterPro" id="IPR028082">
    <property type="entry name" value="Peripla_BP_I"/>
</dbReference>
<dbReference type="Gene3D" id="1.10.260.40">
    <property type="entry name" value="lambda repressor-like DNA-binding domains"/>
    <property type="match status" value="1"/>
</dbReference>
<gene>
    <name evidence="5" type="ORF">H9L22_09985</name>
</gene>
<accession>A0A7H0H286</accession>
<keyword evidence="2 5" id="KW-0238">DNA-binding</keyword>
<dbReference type="InterPro" id="IPR000843">
    <property type="entry name" value="HTH_LacI"/>
</dbReference>
<dbReference type="Pfam" id="PF00356">
    <property type="entry name" value="LacI"/>
    <property type="match status" value="1"/>
</dbReference>
<keyword evidence="3" id="KW-0804">Transcription</keyword>
<evidence type="ECO:0000259" key="4">
    <source>
        <dbReference type="PROSITE" id="PS50932"/>
    </source>
</evidence>
<dbReference type="Proteomes" id="UP000516117">
    <property type="component" value="Chromosome"/>
</dbReference>
<dbReference type="PANTHER" id="PTHR30146:SF109">
    <property type="entry name" value="HTH-TYPE TRANSCRIPTIONAL REGULATOR GALS"/>
    <property type="match status" value="1"/>
</dbReference>
<dbReference type="EMBL" id="CP060789">
    <property type="protein sequence ID" value="QNP54652.1"/>
    <property type="molecule type" value="Genomic_DNA"/>
</dbReference>
<dbReference type="InterPro" id="IPR046335">
    <property type="entry name" value="LacI/GalR-like_sensor"/>
</dbReference>
<dbReference type="InterPro" id="IPR010982">
    <property type="entry name" value="Lambda_DNA-bd_dom_sf"/>
</dbReference>
<dbReference type="Gene3D" id="3.40.50.2300">
    <property type="match status" value="2"/>
</dbReference>
<dbReference type="SUPFAM" id="SSF47413">
    <property type="entry name" value="lambda repressor-like DNA-binding domains"/>
    <property type="match status" value="1"/>
</dbReference>
<reference evidence="5 6" key="1">
    <citation type="submission" date="2020-08" db="EMBL/GenBank/DDBJ databases">
        <title>Genome sequence of Tessaracoccus defluvii JCM 17540T.</title>
        <authorList>
            <person name="Hyun D.-W."/>
            <person name="Bae J.-W."/>
        </authorList>
    </citation>
    <scope>NUCLEOTIDE SEQUENCE [LARGE SCALE GENOMIC DNA]</scope>
    <source>
        <strain evidence="5 6">JCM 17540</strain>
    </source>
</reference>
<dbReference type="KEGG" id="tdf:H9L22_09985"/>